<evidence type="ECO:0000313" key="2">
    <source>
        <dbReference type="EMBL" id="KAL0569842.1"/>
    </source>
</evidence>
<feature type="region of interest" description="Disordered" evidence="1">
    <location>
        <begin position="1"/>
        <end position="20"/>
    </location>
</feature>
<comment type="caution">
    <text evidence="2">The sequence shown here is derived from an EMBL/GenBank/DDBJ whole genome shotgun (WGS) entry which is preliminary data.</text>
</comment>
<organism evidence="2 3">
    <name type="scientific">Marasmius crinis-equi</name>
    <dbReference type="NCBI Taxonomy" id="585013"/>
    <lineage>
        <taxon>Eukaryota</taxon>
        <taxon>Fungi</taxon>
        <taxon>Dikarya</taxon>
        <taxon>Basidiomycota</taxon>
        <taxon>Agaricomycotina</taxon>
        <taxon>Agaricomycetes</taxon>
        <taxon>Agaricomycetidae</taxon>
        <taxon>Agaricales</taxon>
        <taxon>Marasmiineae</taxon>
        <taxon>Marasmiaceae</taxon>
        <taxon>Marasmius</taxon>
    </lineage>
</organism>
<evidence type="ECO:0000313" key="3">
    <source>
        <dbReference type="Proteomes" id="UP001465976"/>
    </source>
</evidence>
<dbReference type="EMBL" id="JBAHYK010001041">
    <property type="protein sequence ID" value="KAL0569842.1"/>
    <property type="molecule type" value="Genomic_DNA"/>
</dbReference>
<proteinExistence type="predicted"/>
<name>A0ABR3F3N4_9AGAR</name>
<sequence length="161" mass="17730">MVPSKVPASDSDSAAKASVTGKKIKGAVEFVEAAQVIEETRKSELEVVRAKVEATAQVKLAKEKTWERRLELKYQLRKDKMEAKQKREEEKNKLLLQMMQLNYRSQTPTPVLAQGSSSMQALVEGSSSAGTSQVGHPKGYEFGFYALQYYGNSSNSGHGSV</sequence>
<dbReference type="Proteomes" id="UP001465976">
    <property type="component" value="Unassembled WGS sequence"/>
</dbReference>
<protein>
    <submittedName>
        <fullName evidence="2">Uncharacterized protein</fullName>
    </submittedName>
</protein>
<keyword evidence="3" id="KW-1185">Reference proteome</keyword>
<reference evidence="2 3" key="1">
    <citation type="submission" date="2024-02" db="EMBL/GenBank/DDBJ databases">
        <title>A draft genome for the cacao thread blight pathogen Marasmius crinis-equi.</title>
        <authorList>
            <person name="Cohen S.P."/>
            <person name="Baruah I.K."/>
            <person name="Amoako-Attah I."/>
            <person name="Bukari Y."/>
            <person name="Meinhardt L.W."/>
            <person name="Bailey B.A."/>
        </authorList>
    </citation>
    <scope>NUCLEOTIDE SEQUENCE [LARGE SCALE GENOMIC DNA]</scope>
    <source>
        <strain evidence="2 3">GH-76</strain>
    </source>
</reference>
<accession>A0ABR3F3N4</accession>
<feature type="compositionally biased region" description="Low complexity" evidence="1">
    <location>
        <begin position="1"/>
        <end position="18"/>
    </location>
</feature>
<gene>
    <name evidence="2" type="ORF">V5O48_012119</name>
</gene>
<evidence type="ECO:0000256" key="1">
    <source>
        <dbReference type="SAM" id="MobiDB-lite"/>
    </source>
</evidence>